<proteinExistence type="predicted"/>
<dbReference type="Gene3D" id="3.30.70.60">
    <property type="match status" value="1"/>
</dbReference>
<keyword evidence="1" id="KW-1133">Transmembrane helix</keyword>
<accession>A0A2T4UC38</accession>
<reference evidence="2 3" key="1">
    <citation type="submission" date="2018-03" db="EMBL/GenBank/DDBJ databases">
        <title>Aquarubrobacter algicola gen. nov., sp. nov., a novel actinobacterium isolated from shallow eutrophic lake during the end of cyanobacterial harmful algal blooms.</title>
        <authorList>
            <person name="Chun S.J."/>
        </authorList>
    </citation>
    <scope>NUCLEOTIDE SEQUENCE [LARGE SCALE GENOMIC DNA]</scope>
    <source>
        <strain evidence="2 3">Seoho-28</strain>
    </source>
</reference>
<evidence type="ECO:0008006" key="4">
    <source>
        <dbReference type="Google" id="ProtNLM"/>
    </source>
</evidence>
<organism evidence="2 3">
    <name type="scientific">Paraconexibacter algicola</name>
    <dbReference type="NCBI Taxonomy" id="2133960"/>
    <lineage>
        <taxon>Bacteria</taxon>
        <taxon>Bacillati</taxon>
        <taxon>Actinomycetota</taxon>
        <taxon>Thermoleophilia</taxon>
        <taxon>Solirubrobacterales</taxon>
        <taxon>Paraconexibacteraceae</taxon>
        <taxon>Paraconexibacter</taxon>
    </lineage>
</organism>
<gene>
    <name evidence="2" type="ORF">C7Y72_19395</name>
</gene>
<protein>
    <recommendedName>
        <fullName evidence="4">Tfp pilus assembly protein PilO</fullName>
    </recommendedName>
</protein>
<dbReference type="Proteomes" id="UP000240739">
    <property type="component" value="Unassembled WGS sequence"/>
</dbReference>
<dbReference type="OrthoDB" id="5243940at2"/>
<keyword evidence="1" id="KW-0812">Transmembrane</keyword>
<sequence>MTARDRTVLMVVGLLALVLGFWFLAISPKRDEVAALDTRIATARQELQVAAEGARSAEQAKAQYARDYAVVARLGKAVPADDDVASLLVQLEAAADDAEVDFRTIRLESSGTVAPQAATPSAAVAAVGAAEKGKDPAAAAAAPATEAAAAVLPPGAAIGPAGFPTMPFSFAFQGEFAGLEKFLDQLTAFTRMKGSTIAVRGRLLTIDAVNLTAGPKGFPQMEAAIKATAYLLPGDQAGLPAAPGATPTTVTTSGGTP</sequence>
<dbReference type="AlphaFoldDB" id="A0A2T4UC38"/>
<keyword evidence="1" id="KW-0472">Membrane</keyword>
<dbReference type="RefSeq" id="WP_107570862.1">
    <property type="nucleotide sequence ID" value="NZ_PYYB01000004.1"/>
</dbReference>
<comment type="caution">
    <text evidence="2">The sequence shown here is derived from an EMBL/GenBank/DDBJ whole genome shotgun (WGS) entry which is preliminary data.</text>
</comment>
<dbReference type="Pfam" id="PF04612">
    <property type="entry name" value="T2SSM"/>
    <property type="match status" value="1"/>
</dbReference>
<keyword evidence="3" id="KW-1185">Reference proteome</keyword>
<dbReference type="InterPro" id="IPR007690">
    <property type="entry name" value="T2SS_GspM"/>
</dbReference>
<evidence type="ECO:0000313" key="3">
    <source>
        <dbReference type="Proteomes" id="UP000240739"/>
    </source>
</evidence>
<dbReference type="InterPro" id="IPR014717">
    <property type="entry name" value="Transl_elong_EF1B/ribsomal_bS6"/>
</dbReference>
<feature type="transmembrane region" description="Helical" evidence="1">
    <location>
        <begin position="7"/>
        <end position="25"/>
    </location>
</feature>
<evidence type="ECO:0000256" key="1">
    <source>
        <dbReference type="SAM" id="Phobius"/>
    </source>
</evidence>
<name>A0A2T4UC38_9ACTN</name>
<dbReference type="EMBL" id="PYYB01000004">
    <property type="protein sequence ID" value="PTL54762.1"/>
    <property type="molecule type" value="Genomic_DNA"/>
</dbReference>
<evidence type="ECO:0000313" key="2">
    <source>
        <dbReference type="EMBL" id="PTL54762.1"/>
    </source>
</evidence>